<protein>
    <submittedName>
        <fullName evidence="2">Nucleotidyltransferase family protein</fullName>
    </submittedName>
</protein>
<accession>A0ABY4CJ38</accession>
<evidence type="ECO:0000313" key="2">
    <source>
        <dbReference type="EMBL" id="UOF89467.1"/>
    </source>
</evidence>
<dbReference type="Proteomes" id="UP000830167">
    <property type="component" value="Chromosome"/>
</dbReference>
<dbReference type="Gene3D" id="3.90.550.10">
    <property type="entry name" value="Spore Coat Polysaccharide Biosynthesis Protein SpsA, Chain A"/>
    <property type="match status" value="1"/>
</dbReference>
<evidence type="ECO:0000259" key="1">
    <source>
        <dbReference type="Pfam" id="PF12804"/>
    </source>
</evidence>
<name>A0ABY4CJ38_9BACL</name>
<dbReference type="PANTHER" id="PTHR43777:SF1">
    <property type="entry name" value="MOLYBDENUM COFACTOR CYTIDYLYLTRANSFERASE"/>
    <property type="match status" value="1"/>
</dbReference>
<reference evidence="2" key="1">
    <citation type="submission" date="2021-12" db="EMBL/GenBank/DDBJ databases">
        <title>Alicyclobacillaceae gen. nov., sp. nov., isolated from chalcocite enrichment system.</title>
        <authorList>
            <person name="Jiang Z."/>
        </authorList>
    </citation>
    <scope>NUCLEOTIDE SEQUENCE</scope>
    <source>
        <strain evidence="2">MYW30-H2</strain>
    </source>
</reference>
<evidence type="ECO:0000313" key="3">
    <source>
        <dbReference type="Proteomes" id="UP000830167"/>
    </source>
</evidence>
<dbReference type="InterPro" id="IPR025877">
    <property type="entry name" value="MobA-like_NTP_Trfase"/>
</dbReference>
<dbReference type="EMBL" id="CP089291">
    <property type="protein sequence ID" value="UOF89467.1"/>
    <property type="molecule type" value="Genomic_DNA"/>
</dbReference>
<sequence>MRYGVLSVRQNNSSRFIMGVFLAAGNSNRMGTSKLALPFCEKTVGSLSLSKYLASQLQKIAVVTQTTDTLQWMDEDCFAVPVRNKWMQVCCQDAKKGMSHSLRCGVLAAQAAGAEGIVIGLADQPFVTTSHINRLCEVFEQKRAAKECLQFVCFTNRNLAYPPVLFAASLFPELLQLKGDQGAGRMVQTGFYNGMRIEDEGSDWYIDVDTPEDYQTCLNIANKR</sequence>
<organism evidence="2 3">
    <name type="scientific">Fodinisporobacter ferrooxydans</name>
    <dbReference type="NCBI Taxonomy" id="2901836"/>
    <lineage>
        <taxon>Bacteria</taxon>
        <taxon>Bacillati</taxon>
        <taxon>Bacillota</taxon>
        <taxon>Bacilli</taxon>
        <taxon>Bacillales</taxon>
        <taxon>Alicyclobacillaceae</taxon>
        <taxon>Fodinisporobacter</taxon>
    </lineage>
</organism>
<dbReference type="RefSeq" id="WP_347436157.1">
    <property type="nucleotide sequence ID" value="NZ_CP089291.1"/>
</dbReference>
<dbReference type="SUPFAM" id="SSF53448">
    <property type="entry name" value="Nucleotide-diphospho-sugar transferases"/>
    <property type="match status" value="1"/>
</dbReference>
<dbReference type="CDD" id="cd04182">
    <property type="entry name" value="GT_2_like_f"/>
    <property type="match status" value="1"/>
</dbReference>
<dbReference type="Pfam" id="PF12804">
    <property type="entry name" value="NTP_transf_3"/>
    <property type="match status" value="1"/>
</dbReference>
<dbReference type="PANTHER" id="PTHR43777">
    <property type="entry name" value="MOLYBDENUM COFACTOR CYTIDYLYLTRANSFERASE"/>
    <property type="match status" value="1"/>
</dbReference>
<dbReference type="InterPro" id="IPR029044">
    <property type="entry name" value="Nucleotide-diphossugar_trans"/>
</dbReference>
<keyword evidence="3" id="KW-1185">Reference proteome</keyword>
<feature type="domain" description="MobA-like NTP transferase" evidence="1">
    <location>
        <begin position="19"/>
        <end position="188"/>
    </location>
</feature>
<gene>
    <name evidence="2" type="ORF">LSG31_16440</name>
</gene>
<proteinExistence type="predicted"/>